<feature type="transmembrane region" description="Helical" evidence="7">
    <location>
        <begin position="12"/>
        <end position="30"/>
    </location>
</feature>
<dbReference type="Gene3D" id="1.20.1250.20">
    <property type="entry name" value="MFS general substrate transporter like domains"/>
    <property type="match status" value="1"/>
</dbReference>
<dbReference type="InterPro" id="IPR020846">
    <property type="entry name" value="MFS_dom"/>
</dbReference>
<dbReference type="PANTHER" id="PTHR11360:SF317">
    <property type="entry name" value="MAJOR FACILITATOR SUPERFAMILY (MFS) PROFILE DOMAIN-CONTAINING PROTEIN-RELATED"/>
    <property type="match status" value="1"/>
</dbReference>
<evidence type="ECO:0000256" key="1">
    <source>
        <dbReference type="ARBA" id="ARBA00004429"/>
    </source>
</evidence>
<dbReference type="EMBL" id="LR134190">
    <property type="protein sequence ID" value="VEB55741.1"/>
    <property type="molecule type" value="Genomic_DNA"/>
</dbReference>
<evidence type="ECO:0000256" key="2">
    <source>
        <dbReference type="ARBA" id="ARBA00022475"/>
    </source>
</evidence>
<feature type="transmembrane region" description="Helical" evidence="7">
    <location>
        <begin position="211"/>
        <end position="227"/>
    </location>
</feature>
<dbReference type="GO" id="GO:0005886">
    <property type="term" value="C:plasma membrane"/>
    <property type="evidence" value="ECO:0007669"/>
    <property type="project" value="UniProtKB-SubCell"/>
</dbReference>
<evidence type="ECO:0000313" key="10">
    <source>
        <dbReference type="Proteomes" id="UP000269208"/>
    </source>
</evidence>
<evidence type="ECO:0000256" key="7">
    <source>
        <dbReference type="SAM" id="Phobius"/>
    </source>
</evidence>
<evidence type="ECO:0000259" key="8">
    <source>
        <dbReference type="PROSITE" id="PS50850"/>
    </source>
</evidence>
<keyword evidence="5 7" id="KW-1133">Transmembrane helix</keyword>
<keyword evidence="2" id="KW-1003">Cell membrane</keyword>
<feature type="domain" description="Major facilitator superfamily (MFS) profile" evidence="8">
    <location>
        <begin position="1"/>
        <end position="230"/>
    </location>
</feature>
<protein>
    <submittedName>
        <fullName evidence="9">Permease</fullName>
    </submittedName>
</protein>
<keyword evidence="6 7" id="KW-0472">Membrane</keyword>
<evidence type="ECO:0000256" key="4">
    <source>
        <dbReference type="ARBA" id="ARBA00022692"/>
    </source>
</evidence>
<comment type="subcellular location">
    <subcellularLocation>
        <location evidence="1">Cell inner membrane</location>
        <topology evidence="1">Multi-pass membrane protein</topology>
    </subcellularLocation>
</comment>
<evidence type="ECO:0000256" key="5">
    <source>
        <dbReference type="ARBA" id="ARBA00022989"/>
    </source>
</evidence>
<organism evidence="9 10">
    <name type="scientific">Salmonella enterica I</name>
    <dbReference type="NCBI Taxonomy" id="59201"/>
    <lineage>
        <taxon>Bacteria</taxon>
        <taxon>Pseudomonadati</taxon>
        <taxon>Pseudomonadota</taxon>
        <taxon>Gammaproteobacteria</taxon>
        <taxon>Enterobacterales</taxon>
        <taxon>Enterobacteriaceae</taxon>
        <taxon>Salmonella</taxon>
    </lineage>
</organism>
<gene>
    <name evidence="9" type="primary">yhjX_1</name>
    <name evidence="9" type="ORF">NCTC6754_03994</name>
</gene>
<accession>A0A447TXW1</accession>
<dbReference type="PANTHER" id="PTHR11360">
    <property type="entry name" value="MONOCARBOXYLATE TRANSPORTER"/>
    <property type="match status" value="1"/>
</dbReference>
<feature type="transmembrane region" description="Helical" evidence="7">
    <location>
        <begin position="99"/>
        <end position="119"/>
    </location>
</feature>
<dbReference type="PROSITE" id="PS50850">
    <property type="entry name" value="MFS"/>
    <property type="match status" value="1"/>
</dbReference>
<feature type="transmembrane region" description="Helical" evidence="7">
    <location>
        <begin position="75"/>
        <end position="93"/>
    </location>
</feature>
<reference evidence="9 10" key="1">
    <citation type="submission" date="2018-12" db="EMBL/GenBank/DDBJ databases">
        <authorList>
            <consortium name="Pathogen Informatics"/>
        </authorList>
    </citation>
    <scope>NUCLEOTIDE SEQUENCE [LARGE SCALE GENOMIC DNA]</scope>
    <source>
        <strain evidence="9 10">NCTC6754</strain>
    </source>
</reference>
<feature type="transmembrane region" description="Helical" evidence="7">
    <location>
        <begin position="165"/>
        <end position="184"/>
    </location>
</feature>
<dbReference type="Proteomes" id="UP000269208">
    <property type="component" value="Chromosome"/>
</dbReference>
<dbReference type="SUPFAM" id="SSF103473">
    <property type="entry name" value="MFS general substrate transporter"/>
    <property type="match status" value="1"/>
</dbReference>
<proteinExistence type="predicted"/>
<evidence type="ECO:0000256" key="3">
    <source>
        <dbReference type="ARBA" id="ARBA00022519"/>
    </source>
</evidence>
<keyword evidence="3" id="KW-0997">Cell inner membrane</keyword>
<dbReference type="InterPro" id="IPR036259">
    <property type="entry name" value="MFS_trans_sf"/>
</dbReference>
<dbReference type="InterPro" id="IPR011701">
    <property type="entry name" value="MFS"/>
</dbReference>
<feature type="transmembrane region" description="Helical" evidence="7">
    <location>
        <begin position="131"/>
        <end position="153"/>
    </location>
</feature>
<feature type="transmembrane region" description="Helical" evidence="7">
    <location>
        <begin position="42"/>
        <end position="63"/>
    </location>
</feature>
<evidence type="ECO:0000313" key="9">
    <source>
        <dbReference type="EMBL" id="VEB55741.1"/>
    </source>
</evidence>
<sequence length="230" mass="25206">MSASINRWGMLAAHVCINFVLGGVYAFSYFKTPLMAQYHWDPATLALAFSINMGIIPLPMIWGGRMIDNGKGKQAIVIGGILFSLGFILSGFVDNLPMLFLTYGVIAGLGSGLAFTGNLNNILKFFPDRRGLASGIVLAGVGVGTLLCTRLAEYFMAQTHDVSRALLYLGIVYLVVIFIVQFFIRSAPAKDSGGIKASPLDKDYRHMLKDLRFWLLFMILALGRVLWDGN</sequence>
<name>A0A447TXW1_SALET</name>
<dbReference type="AlphaFoldDB" id="A0A447TXW1"/>
<dbReference type="Pfam" id="PF07690">
    <property type="entry name" value="MFS_1"/>
    <property type="match status" value="1"/>
</dbReference>
<keyword evidence="4 7" id="KW-0812">Transmembrane</keyword>
<dbReference type="GO" id="GO:0022857">
    <property type="term" value="F:transmembrane transporter activity"/>
    <property type="evidence" value="ECO:0007669"/>
    <property type="project" value="InterPro"/>
</dbReference>
<evidence type="ECO:0000256" key="6">
    <source>
        <dbReference type="ARBA" id="ARBA00023136"/>
    </source>
</evidence>
<dbReference type="InterPro" id="IPR050327">
    <property type="entry name" value="Proton-linked_MCT"/>
</dbReference>